<name>A0A1V8M693_9GAMM</name>
<dbReference type="EMBL" id="LPUF01000001">
    <property type="protein sequence ID" value="OQK17081.1"/>
    <property type="molecule type" value="Genomic_DNA"/>
</dbReference>
<sequence>MNDTKFKQMANARPLPIMNKYLTSLLAICTILITLSCSSPVKPVAEPEIDPTLQQAVFKTPEAAANTFAQAVRNDDQALFNKLLGADFRDILPLDDVSPEDLDNFNNAWEKHHTLLAQGDKKTLLAIGKEEWTLPVPIVEGKAGWYFDVDQGLELMRIRRIGRNELASIQSVLAYYDAQMEYATQDHDNNGVLEYAQKFISTPGTQDGLYWDAAPGEVLSPLGKLLADRSEGGGYHGYFFRILKAQGPNAKGGAYSYMMGENMRAGFAVIAWPEKYGDSGIMSFIVSHDGIVYQQDLGPDSANIAESMPTYNPDADWIPVHEEDSPESKVAQ</sequence>
<dbReference type="Pfam" id="PF11453">
    <property type="entry name" value="DUF2950"/>
    <property type="match status" value="1"/>
</dbReference>
<evidence type="ECO:0008006" key="3">
    <source>
        <dbReference type="Google" id="ProtNLM"/>
    </source>
</evidence>
<protein>
    <recommendedName>
        <fullName evidence="3">DUF2950 domain-containing protein</fullName>
    </recommendedName>
</protein>
<organism evidence="1 2">
    <name type="scientific">Methyloprofundus sedimenti</name>
    <dbReference type="NCBI Taxonomy" id="1420851"/>
    <lineage>
        <taxon>Bacteria</taxon>
        <taxon>Pseudomonadati</taxon>
        <taxon>Pseudomonadota</taxon>
        <taxon>Gammaproteobacteria</taxon>
        <taxon>Methylococcales</taxon>
        <taxon>Methylococcaceae</taxon>
        <taxon>Methyloprofundus</taxon>
    </lineage>
</organism>
<evidence type="ECO:0000313" key="1">
    <source>
        <dbReference type="EMBL" id="OQK17081.1"/>
    </source>
</evidence>
<dbReference type="AlphaFoldDB" id="A0A1V8M693"/>
<dbReference type="Proteomes" id="UP000191980">
    <property type="component" value="Unassembled WGS sequence"/>
</dbReference>
<evidence type="ECO:0000313" key="2">
    <source>
        <dbReference type="Proteomes" id="UP000191980"/>
    </source>
</evidence>
<reference evidence="1 2" key="1">
    <citation type="submission" date="2015-12" db="EMBL/GenBank/DDBJ databases">
        <authorList>
            <person name="Shamseldin A."/>
            <person name="Moawad H."/>
            <person name="Abd El-Rahim W.M."/>
            <person name="Sadowsky M.J."/>
        </authorList>
    </citation>
    <scope>NUCLEOTIDE SEQUENCE [LARGE SCALE GENOMIC DNA]</scope>
    <source>
        <strain evidence="1 2">WF1</strain>
    </source>
</reference>
<proteinExistence type="predicted"/>
<keyword evidence="2" id="KW-1185">Reference proteome</keyword>
<dbReference type="RefSeq" id="WP_198942530.1">
    <property type="nucleotide sequence ID" value="NZ_LPUF01000001.1"/>
</dbReference>
<dbReference type="InterPro" id="IPR021556">
    <property type="entry name" value="DUF2950"/>
</dbReference>
<accession>A0A1V8M693</accession>
<dbReference type="STRING" id="1420851.AU255_04060"/>
<gene>
    <name evidence="1" type="ORF">AU255_04060</name>
</gene>
<comment type="caution">
    <text evidence="1">The sequence shown here is derived from an EMBL/GenBank/DDBJ whole genome shotgun (WGS) entry which is preliminary data.</text>
</comment>